<dbReference type="Gene3D" id="1.10.10.10">
    <property type="entry name" value="Winged helix-like DNA-binding domain superfamily/Winged helix DNA-binding domain"/>
    <property type="match status" value="1"/>
</dbReference>
<sequence length="302" mass="33078">MKLRQLEAFRAVMLCQTVTRASEMLHISQPATTRLIADLEQSLGFALFERVKGRLHPTVEAQALYEEVQRSLVGLDRIARAADEIRALQRGTLQVAAAPAIALAFLPHAIADYLGTHVEANVSLLVHSSRTVVDMVVGQRCDVGIAILAMNHPSAHGERLISTRMVCAMPVGHRLCARDTIRPQDLAGERFVAHPRTLDSRLQIDALFAAHGVPVKLQLETQVSQSICAFVEAGAGVSLIDAITAWSYRGRGVVFKPFEPLLVTDFSVLTPSQRPPALLTRSFVEHVRRFALAALDERFIAG</sequence>
<dbReference type="CDD" id="cd08415">
    <property type="entry name" value="PBP2_LysR_opines_like"/>
    <property type="match status" value="1"/>
</dbReference>
<evidence type="ECO:0000256" key="2">
    <source>
        <dbReference type="ARBA" id="ARBA00023015"/>
    </source>
</evidence>
<dbReference type="SUPFAM" id="SSF53850">
    <property type="entry name" value="Periplasmic binding protein-like II"/>
    <property type="match status" value="1"/>
</dbReference>
<dbReference type="Pfam" id="PF03466">
    <property type="entry name" value="LysR_substrate"/>
    <property type="match status" value="1"/>
</dbReference>
<dbReference type="PANTHER" id="PTHR30427:SF1">
    <property type="entry name" value="TRANSCRIPTIONAL ACTIVATOR PROTEIN LYSR"/>
    <property type="match status" value="1"/>
</dbReference>
<reference evidence="7" key="1">
    <citation type="submission" date="2017-04" db="EMBL/GenBank/DDBJ databases">
        <authorList>
            <person name="Varghese N."/>
            <person name="Submissions S."/>
        </authorList>
    </citation>
    <scope>NUCLEOTIDE SEQUENCE [LARGE SCALE GENOMIC DNA]</scope>
    <source>
        <strain evidence="7">Ballard 720</strain>
    </source>
</reference>
<dbReference type="PANTHER" id="PTHR30427">
    <property type="entry name" value="TRANSCRIPTIONAL ACTIVATOR PROTEIN LYSR"/>
    <property type="match status" value="1"/>
</dbReference>
<keyword evidence="4" id="KW-0804">Transcription</keyword>
<accession>A0A1X7DI21</accession>
<dbReference type="InterPro" id="IPR036390">
    <property type="entry name" value="WH_DNA-bd_sf"/>
</dbReference>
<dbReference type="PROSITE" id="PS50931">
    <property type="entry name" value="HTH_LYSR"/>
    <property type="match status" value="1"/>
</dbReference>
<dbReference type="Pfam" id="PF00126">
    <property type="entry name" value="HTH_1"/>
    <property type="match status" value="1"/>
</dbReference>
<keyword evidence="3" id="KW-0238">DNA-binding</keyword>
<dbReference type="GO" id="GO:0010628">
    <property type="term" value="P:positive regulation of gene expression"/>
    <property type="evidence" value="ECO:0007669"/>
    <property type="project" value="TreeGrafter"/>
</dbReference>
<name>A0A1X7DI21_TRICW</name>
<dbReference type="AlphaFoldDB" id="A0A1X7DI21"/>
<evidence type="ECO:0000313" key="6">
    <source>
        <dbReference type="EMBL" id="SMF15746.1"/>
    </source>
</evidence>
<organism evidence="6 7">
    <name type="scientific">Trinickia caryophylli</name>
    <name type="common">Paraburkholderia caryophylli</name>
    <dbReference type="NCBI Taxonomy" id="28094"/>
    <lineage>
        <taxon>Bacteria</taxon>
        <taxon>Pseudomonadati</taxon>
        <taxon>Pseudomonadota</taxon>
        <taxon>Betaproteobacteria</taxon>
        <taxon>Burkholderiales</taxon>
        <taxon>Burkholderiaceae</taxon>
        <taxon>Trinickia</taxon>
    </lineage>
</organism>
<evidence type="ECO:0000313" key="7">
    <source>
        <dbReference type="Proteomes" id="UP000192911"/>
    </source>
</evidence>
<dbReference type="STRING" id="28094.SAMN06295900_103245"/>
<dbReference type="InterPro" id="IPR036388">
    <property type="entry name" value="WH-like_DNA-bd_sf"/>
</dbReference>
<evidence type="ECO:0000256" key="4">
    <source>
        <dbReference type="ARBA" id="ARBA00023163"/>
    </source>
</evidence>
<keyword evidence="7" id="KW-1185">Reference proteome</keyword>
<dbReference type="InterPro" id="IPR005119">
    <property type="entry name" value="LysR_subst-bd"/>
</dbReference>
<dbReference type="InterPro" id="IPR000847">
    <property type="entry name" value="LysR_HTH_N"/>
</dbReference>
<keyword evidence="2" id="KW-0805">Transcription regulation</keyword>
<dbReference type="EMBL" id="FXAH01000003">
    <property type="protein sequence ID" value="SMF15746.1"/>
    <property type="molecule type" value="Genomic_DNA"/>
</dbReference>
<comment type="similarity">
    <text evidence="1">Belongs to the LysR transcriptional regulatory family.</text>
</comment>
<dbReference type="OrthoDB" id="8849678at2"/>
<dbReference type="SUPFAM" id="SSF46785">
    <property type="entry name" value="Winged helix' DNA-binding domain"/>
    <property type="match status" value="1"/>
</dbReference>
<gene>
    <name evidence="6" type="ORF">SAMN06295900_103245</name>
</gene>
<proteinExistence type="inferred from homology"/>
<evidence type="ECO:0000256" key="1">
    <source>
        <dbReference type="ARBA" id="ARBA00009437"/>
    </source>
</evidence>
<protein>
    <submittedName>
        <fullName evidence="6">Transcriptional regulator, LysR family</fullName>
    </submittedName>
</protein>
<dbReference type="GO" id="GO:0043565">
    <property type="term" value="F:sequence-specific DNA binding"/>
    <property type="evidence" value="ECO:0007669"/>
    <property type="project" value="TreeGrafter"/>
</dbReference>
<evidence type="ECO:0000259" key="5">
    <source>
        <dbReference type="PROSITE" id="PS50931"/>
    </source>
</evidence>
<dbReference type="RefSeq" id="WP_085226460.1">
    <property type="nucleotide sequence ID" value="NZ_BSQD01000003.1"/>
</dbReference>
<dbReference type="PRINTS" id="PR00039">
    <property type="entry name" value="HTHLYSR"/>
</dbReference>
<evidence type="ECO:0000256" key="3">
    <source>
        <dbReference type="ARBA" id="ARBA00023125"/>
    </source>
</evidence>
<dbReference type="InterPro" id="IPR037424">
    <property type="entry name" value="NocR_PBP2"/>
</dbReference>
<feature type="domain" description="HTH lysR-type" evidence="5">
    <location>
        <begin position="1"/>
        <end position="58"/>
    </location>
</feature>
<dbReference type="Gene3D" id="3.40.190.290">
    <property type="match status" value="1"/>
</dbReference>
<dbReference type="Proteomes" id="UP000192911">
    <property type="component" value="Unassembled WGS sequence"/>
</dbReference>
<dbReference type="GeneID" id="95548541"/>
<dbReference type="GO" id="GO:0003700">
    <property type="term" value="F:DNA-binding transcription factor activity"/>
    <property type="evidence" value="ECO:0007669"/>
    <property type="project" value="InterPro"/>
</dbReference>